<dbReference type="EMBL" id="JABVCQ010000005">
    <property type="protein sequence ID" value="MBB1125277.1"/>
    <property type="molecule type" value="Genomic_DNA"/>
</dbReference>
<keyword evidence="4" id="KW-1185">Reference proteome</keyword>
<evidence type="ECO:0000256" key="1">
    <source>
        <dbReference type="SAM" id="SignalP"/>
    </source>
</evidence>
<dbReference type="AlphaFoldDB" id="A0A839HDM1"/>
<dbReference type="NCBIfam" id="TIGR01414">
    <property type="entry name" value="autotrans_barl"/>
    <property type="match status" value="1"/>
</dbReference>
<reference evidence="3 4" key="1">
    <citation type="journal article" date="2020" name="Arch. Microbiol.">
        <title>The genome sequence of the giant phototrophic gammaproteobacterium Thiospirillum jenense gives insight into its physiological properties and phylogenetic relationships.</title>
        <authorList>
            <person name="Imhoff J.F."/>
            <person name="Meyer T.E."/>
            <person name="Kyndt J.A."/>
        </authorList>
    </citation>
    <scope>NUCLEOTIDE SEQUENCE [LARGE SCALE GENOMIC DNA]</scope>
    <source>
        <strain evidence="3 4">DSM 216</strain>
    </source>
</reference>
<evidence type="ECO:0000313" key="4">
    <source>
        <dbReference type="Proteomes" id="UP000548632"/>
    </source>
</evidence>
<organism evidence="3 4">
    <name type="scientific">Thiospirillum jenense</name>
    <dbReference type="NCBI Taxonomy" id="1653858"/>
    <lineage>
        <taxon>Bacteria</taxon>
        <taxon>Pseudomonadati</taxon>
        <taxon>Pseudomonadota</taxon>
        <taxon>Gammaproteobacteria</taxon>
        <taxon>Chromatiales</taxon>
        <taxon>Chromatiaceae</taxon>
        <taxon>Thiospirillum</taxon>
    </lineage>
</organism>
<gene>
    <name evidence="3" type="ORF">HUK38_03400</name>
</gene>
<evidence type="ECO:0000313" key="3">
    <source>
        <dbReference type="EMBL" id="MBB1125277.1"/>
    </source>
</evidence>
<dbReference type="InterPro" id="IPR005546">
    <property type="entry name" value="Autotransporte_beta"/>
</dbReference>
<feature type="signal peptide" evidence="1">
    <location>
        <begin position="1"/>
        <end position="26"/>
    </location>
</feature>
<dbReference type="GO" id="GO:0019867">
    <property type="term" value="C:outer membrane"/>
    <property type="evidence" value="ECO:0007669"/>
    <property type="project" value="InterPro"/>
</dbReference>
<evidence type="ECO:0000259" key="2">
    <source>
        <dbReference type="PROSITE" id="PS51208"/>
    </source>
</evidence>
<dbReference type="Pfam" id="PF03797">
    <property type="entry name" value="Autotransporter"/>
    <property type="match status" value="1"/>
</dbReference>
<keyword evidence="1" id="KW-0732">Signal</keyword>
<dbReference type="InterPro" id="IPR036709">
    <property type="entry name" value="Autotransporte_beta_dom_sf"/>
</dbReference>
<proteinExistence type="predicted"/>
<dbReference type="SUPFAM" id="SSF103515">
    <property type="entry name" value="Autotransporter"/>
    <property type="match status" value="1"/>
</dbReference>
<name>A0A839HDM1_9GAMM</name>
<dbReference type="SMART" id="SM00869">
    <property type="entry name" value="Autotransporter"/>
    <property type="match status" value="1"/>
</dbReference>
<dbReference type="RefSeq" id="WP_182582477.1">
    <property type="nucleotide sequence ID" value="NZ_JABVCQ010000005.1"/>
</dbReference>
<sequence length="479" mass="50827">MKTGQKTAASAILGLAFGGVSTLALANDGNAVVRNTFDAVSNLVNTNPTERIAVAQDDNSVSASGQPVIEIANTTGNDNTNSVASTVVDAYQANEGTQLGDDLGAIIDSSVTDPAAAAQALAAITPDQVVVQNNVAIQQVNLGSGIVTDHMTDSRGSGATVETGFKSSLLFKQATGGGASADEQFGKFSTFMNMKYANNTQDANNYTTGYATKDWYLTLGADYRLSPNLITGLLANMSQGSTDYNRDKGTMDSNGWGIGSYGTYYWDNGGFVEGIVGYNNNNYDLKRKIAYSLAANDTMVTVNQIAKSSPDAKIFYASIGGGYAIDRQAFTMTPKLSFNYLKNAVDDYQERMSNPDAPGGSLAMTYTDQTYTSLTSKLGVMVAKAISTGTGVLVPQMSVDWVHEFDNDQQRLDAALLNDVSNTPLPIMTAKPDRNYFDLGLGLSGQFAQGRSGFVAVNTLLGCEDTDNYTITGGFRMEF</sequence>
<dbReference type="PROSITE" id="PS51208">
    <property type="entry name" value="AUTOTRANSPORTER"/>
    <property type="match status" value="1"/>
</dbReference>
<protein>
    <submittedName>
        <fullName evidence="3">Autotransporter outer membrane beta-barrel domain-containing protein</fullName>
    </submittedName>
</protein>
<accession>A0A839HDM1</accession>
<feature type="chain" id="PRO_5032622862" evidence="1">
    <location>
        <begin position="27"/>
        <end position="479"/>
    </location>
</feature>
<dbReference type="Gene3D" id="2.40.128.130">
    <property type="entry name" value="Autotransporter beta-domain"/>
    <property type="match status" value="1"/>
</dbReference>
<comment type="caution">
    <text evidence="3">The sequence shown here is derived from an EMBL/GenBank/DDBJ whole genome shotgun (WGS) entry which is preliminary data.</text>
</comment>
<dbReference type="InterPro" id="IPR006315">
    <property type="entry name" value="OM_autotransptr_brl_dom"/>
</dbReference>
<feature type="domain" description="Autotransporter" evidence="2">
    <location>
        <begin position="183"/>
        <end position="479"/>
    </location>
</feature>
<dbReference type="Proteomes" id="UP000548632">
    <property type="component" value="Unassembled WGS sequence"/>
</dbReference>